<gene>
    <name evidence="3" type="ORF">CUC53_07530</name>
</gene>
<feature type="transmembrane region" description="Helical" evidence="1">
    <location>
        <begin position="73"/>
        <end position="93"/>
    </location>
</feature>
<feature type="transmembrane region" description="Helical" evidence="1">
    <location>
        <begin position="12"/>
        <end position="28"/>
    </location>
</feature>
<keyword evidence="1" id="KW-0812">Transmembrane</keyword>
<evidence type="ECO:0000259" key="2">
    <source>
        <dbReference type="Pfam" id="PF09834"/>
    </source>
</evidence>
<dbReference type="Proteomes" id="UP000235861">
    <property type="component" value="Unassembled WGS sequence"/>
</dbReference>
<keyword evidence="1" id="KW-0472">Membrane</keyword>
<feature type="transmembrane region" description="Helical" evidence="1">
    <location>
        <begin position="34"/>
        <end position="52"/>
    </location>
</feature>
<feature type="domain" description="DUF2061" evidence="2">
    <location>
        <begin position="10"/>
        <end position="53"/>
    </location>
</feature>
<dbReference type="Pfam" id="PF09834">
    <property type="entry name" value="DUF2061"/>
    <property type="match status" value="1"/>
</dbReference>
<keyword evidence="4" id="KW-1185">Reference proteome</keyword>
<dbReference type="AlphaFoldDB" id="A0A2H9U5W9"/>
<organism evidence="3 4">
    <name type="scientific">Aeromonas cavernicola</name>
    <dbReference type="NCBI Taxonomy" id="1006623"/>
    <lineage>
        <taxon>Bacteria</taxon>
        <taxon>Pseudomonadati</taxon>
        <taxon>Pseudomonadota</taxon>
        <taxon>Gammaproteobacteria</taxon>
        <taxon>Aeromonadales</taxon>
        <taxon>Aeromonadaceae</taxon>
        <taxon>Aeromonas</taxon>
    </lineage>
</organism>
<dbReference type="InterPro" id="IPR018638">
    <property type="entry name" value="DUF2061_membrane"/>
</dbReference>
<name>A0A2H9U5W9_9GAMM</name>
<sequence length="128" mass="13940">MPMGAIMKQTISVAVWHFIVAGSVGYMLTGEGLMAGLIALLEPAVYWLLCYGHRLVSPALARHRPWQAASRGVAVRYCCVAFALAVVLSAELLTEGASAMLQPIFNTVRFWVTQQMWDQDDAGAAIGW</sequence>
<evidence type="ECO:0000313" key="3">
    <source>
        <dbReference type="EMBL" id="PJG59384.1"/>
    </source>
</evidence>
<dbReference type="EMBL" id="PGGC01000068">
    <property type="protein sequence ID" value="PJG59384.1"/>
    <property type="molecule type" value="Genomic_DNA"/>
</dbReference>
<evidence type="ECO:0000256" key="1">
    <source>
        <dbReference type="SAM" id="Phobius"/>
    </source>
</evidence>
<evidence type="ECO:0000313" key="4">
    <source>
        <dbReference type="Proteomes" id="UP000235861"/>
    </source>
</evidence>
<reference evidence="3 4" key="1">
    <citation type="submission" date="2017-11" db="EMBL/GenBank/DDBJ databases">
        <title>Draft genome sequence of environmental isolate Aeromonas cavernicola sp. nov. MDC 2508.</title>
        <authorList>
            <person name="Colston S.M."/>
            <person name="Navarro A."/>
            <person name="Martinez-Murcia A.J."/>
            <person name="Graf J."/>
        </authorList>
    </citation>
    <scope>NUCLEOTIDE SEQUENCE [LARGE SCALE GENOMIC DNA]</scope>
    <source>
        <strain evidence="3 4">MDC 2508</strain>
    </source>
</reference>
<protein>
    <recommendedName>
        <fullName evidence="2">DUF2061 domain-containing protein</fullName>
    </recommendedName>
</protein>
<comment type="caution">
    <text evidence="3">The sequence shown here is derived from an EMBL/GenBank/DDBJ whole genome shotgun (WGS) entry which is preliminary data.</text>
</comment>
<proteinExistence type="predicted"/>
<accession>A0A2H9U5W9</accession>
<keyword evidence="1" id="KW-1133">Transmembrane helix</keyword>